<comment type="caution">
    <text evidence="1">The sequence shown here is derived from an EMBL/GenBank/DDBJ whole genome shotgun (WGS) entry which is preliminary data.</text>
</comment>
<protein>
    <recommendedName>
        <fullName evidence="2">DUF458 domain-containing protein</fullName>
    </recommendedName>
</protein>
<sequence>MNFYSPTKGKLTFSEMMANIVEFIRGLPTSAYKIIIGSDSQMLHGETHFITAVIVHRLGKGARYFYRKRTQRKMRSLRQRIFLETSLSLEVGGMVTQALNMAGLEDQKIEIHIDVGNHGETRELIREVVGMVVGSGFKAKIKPEAYGASTVADRHTK</sequence>
<dbReference type="Pfam" id="PF04308">
    <property type="entry name" value="RNaseH_like"/>
    <property type="match status" value="1"/>
</dbReference>
<name>A0A7C1JC84_9THEO</name>
<organism evidence="1">
    <name type="scientific">Ammonifex degensii</name>
    <dbReference type="NCBI Taxonomy" id="42838"/>
    <lineage>
        <taxon>Bacteria</taxon>
        <taxon>Bacillati</taxon>
        <taxon>Bacillota</taxon>
        <taxon>Clostridia</taxon>
        <taxon>Thermoanaerobacterales</taxon>
        <taxon>Thermoanaerobacteraceae</taxon>
        <taxon>Ammonifex</taxon>
    </lineage>
</organism>
<dbReference type="AlphaFoldDB" id="A0A7C1JC84"/>
<dbReference type="InterPro" id="IPR007405">
    <property type="entry name" value="Phage_KVP40_Orf299"/>
</dbReference>
<accession>A0A7C1JC84</accession>
<dbReference type="PANTHER" id="PTHR39961">
    <property type="entry name" value="HYPOTHETICAL CYTOSOLIC PROTEIN"/>
    <property type="match status" value="1"/>
</dbReference>
<evidence type="ECO:0000313" key="1">
    <source>
        <dbReference type="EMBL" id="HDW51613.1"/>
    </source>
</evidence>
<evidence type="ECO:0008006" key="2">
    <source>
        <dbReference type="Google" id="ProtNLM"/>
    </source>
</evidence>
<dbReference type="EMBL" id="DSMV01000160">
    <property type="protein sequence ID" value="HDW51613.1"/>
    <property type="molecule type" value="Genomic_DNA"/>
</dbReference>
<dbReference type="PANTHER" id="PTHR39961:SF1">
    <property type="entry name" value="DUF458 DOMAIN-CONTAINING PROTEIN"/>
    <property type="match status" value="1"/>
</dbReference>
<proteinExistence type="predicted"/>
<gene>
    <name evidence="1" type="ORF">ENQ35_02605</name>
</gene>
<reference evidence="1" key="1">
    <citation type="journal article" date="2020" name="mSystems">
        <title>Genome- and Community-Level Interaction Insights into Carbon Utilization and Element Cycling Functions of Hydrothermarchaeota in Hydrothermal Sediment.</title>
        <authorList>
            <person name="Zhou Z."/>
            <person name="Liu Y."/>
            <person name="Xu W."/>
            <person name="Pan J."/>
            <person name="Luo Z.H."/>
            <person name="Li M."/>
        </authorList>
    </citation>
    <scope>NUCLEOTIDE SEQUENCE [LARGE SCALE GENOMIC DNA]</scope>
    <source>
        <strain evidence="1">SpSt-301</strain>
    </source>
</reference>